<dbReference type="Pfam" id="PF13508">
    <property type="entry name" value="Acetyltransf_7"/>
    <property type="match status" value="1"/>
</dbReference>
<dbReference type="InterPro" id="IPR016181">
    <property type="entry name" value="Acyl_CoA_acyltransferase"/>
</dbReference>
<evidence type="ECO:0000313" key="5">
    <source>
        <dbReference type="Proteomes" id="UP000586947"/>
    </source>
</evidence>
<evidence type="ECO:0000256" key="1">
    <source>
        <dbReference type="ARBA" id="ARBA00022679"/>
    </source>
</evidence>
<proteinExistence type="predicted"/>
<dbReference type="PANTHER" id="PTHR43877">
    <property type="entry name" value="AMINOALKYLPHOSPHONATE N-ACETYLTRANSFERASE-RELATED-RELATED"/>
    <property type="match status" value="1"/>
</dbReference>
<dbReference type="InterPro" id="IPR000182">
    <property type="entry name" value="GNAT_dom"/>
</dbReference>
<accession>A0A840VV82</accession>
<protein>
    <submittedName>
        <fullName evidence="4">GNAT superfamily N-acetyltransferase</fullName>
    </submittedName>
</protein>
<evidence type="ECO:0000313" key="4">
    <source>
        <dbReference type="EMBL" id="MBB5480635.1"/>
    </source>
</evidence>
<dbReference type="InterPro" id="IPR050832">
    <property type="entry name" value="Bact_Acetyltransf"/>
</dbReference>
<organism evidence="4 5">
    <name type="scientific">Micromonospora parathelypteridis</name>
    <dbReference type="NCBI Taxonomy" id="1839617"/>
    <lineage>
        <taxon>Bacteria</taxon>
        <taxon>Bacillati</taxon>
        <taxon>Actinomycetota</taxon>
        <taxon>Actinomycetes</taxon>
        <taxon>Micromonosporales</taxon>
        <taxon>Micromonosporaceae</taxon>
        <taxon>Micromonospora</taxon>
    </lineage>
</organism>
<sequence length="268" mass="29375">MSEMLSDIVAVPDCPGVSRWQAVVPGGSVAGSAALRPIIPFWHDLLPAPTPVTRPGASELTLYVEPEWRRRGIGSRLLATVRAYTAEPRLFADVAAGAPGEAFCLRHGFRHAGSTRLDLLTYCDVHWAWLGEMVDAEPSGYRLIHRTGILPAMLRVEELRHSPGRTGDAVLTAAEADGDLAAYAVAVVGALSPNRARQYGPAVLPNHRGRRLGVWVNAALIQRLREVHPHVDEIETLTDEGDTHLLAVREHFGFRPSDRTRRYELALP</sequence>
<dbReference type="AlphaFoldDB" id="A0A840VV82"/>
<dbReference type="GO" id="GO:0016747">
    <property type="term" value="F:acyltransferase activity, transferring groups other than amino-acyl groups"/>
    <property type="evidence" value="ECO:0007669"/>
    <property type="project" value="InterPro"/>
</dbReference>
<evidence type="ECO:0000256" key="2">
    <source>
        <dbReference type="ARBA" id="ARBA00023315"/>
    </source>
</evidence>
<dbReference type="Proteomes" id="UP000586947">
    <property type="component" value="Unassembled WGS sequence"/>
</dbReference>
<keyword evidence="5" id="KW-1185">Reference proteome</keyword>
<dbReference type="CDD" id="cd04301">
    <property type="entry name" value="NAT_SF"/>
    <property type="match status" value="1"/>
</dbReference>
<comment type="caution">
    <text evidence="4">The sequence shown here is derived from an EMBL/GenBank/DDBJ whole genome shotgun (WGS) entry which is preliminary data.</text>
</comment>
<gene>
    <name evidence="4" type="ORF">HNR20_005140</name>
</gene>
<dbReference type="PROSITE" id="PS51186">
    <property type="entry name" value="GNAT"/>
    <property type="match status" value="2"/>
</dbReference>
<name>A0A840VV82_9ACTN</name>
<keyword evidence="2" id="KW-0012">Acyltransferase</keyword>
<reference evidence="4 5" key="1">
    <citation type="submission" date="2020-08" db="EMBL/GenBank/DDBJ databases">
        <title>Sequencing the genomes of 1000 actinobacteria strains.</title>
        <authorList>
            <person name="Klenk H.-P."/>
        </authorList>
    </citation>
    <scope>NUCLEOTIDE SEQUENCE [LARGE SCALE GENOMIC DNA]</scope>
    <source>
        <strain evidence="4 5">DSM 103125</strain>
    </source>
</reference>
<feature type="domain" description="N-acetyltransferase" evidence="3">
    <location>
        <begin position="1"/>
        <end position="132"/>
    </location>
</feature>
<keyword evidence="1 4" id="KW-0808">Transferase</keyword>
<dbReference type="Gene3D" id="3.40.630.30">
    <property type="match status" value="1"/>
</dbReference>
<feature type="domain" description="N-acetyltransferase" evidence="3">
    <location>
        <begin position="128"/>
        <end position="268"/>
    </location>
</feature>
<dbReference type="PANTHER" id="PTHR43877:SF1">
    <property type="entry name" value="ACETYLTRANSFERASE"/>
    <property type="match status" value="1"/>
</dbReference>
<dbReference type="SUPFAM" id="SSF55729">
    <property type="entry name" value="Acyl-CoA N-acyltransferases (Nat)"/>
    <property type="match status" value="2"/>
</dbReference>
<dbReference type="EMBL" id="JACHDP010000001">
    <property type="protein sequence ID" value="MBB5480635.1"/>
    <property type="molecule type" value="Genomic_DNA"/>
</dbReference>
<evidence type="ECO:0000259" key="3">
    <source>
        <dbReference type="PROSITE" id="PS51186"/>
    </source>
</evidence>